<dbReference type="OrthoDB" id="5203861at2759"/>
<dbReference type="AlphaFoldDB" id="A0A210PDU5"/>
<dbReference type="InterPro" id="IPR027417">
    <property type="entry name" value="P-loop_NTPase"/>
</dbReference>
<dbReference type="Pfam" id="PF14821">
    <property type="entry name" value="Thr_synth_N"/>
    <property type="match status" value="1"/>
</dbReference>
<dbReference type="PANTHER" id="PTHR43515">
    <property type="entry name" value="THREONINE SYNTHASE-LIKE 1"/>
    <property type="match status" value="1"/>
</dbReference>
<keyword evidence="7" id="KW-1185">Reference proteome</keyword>
<dbReference type="PRINTS" id="PR01100">
    <property type="entry name" value="SHIKIMTKNASE"/>
</dbReference>
<dbReference type="InterPro" id="IPR031322">
    <property type="entry name" value="Shikimate/glucono_kinase"/>
</dbReference>
<protein>
    <submittedName>
        <fullName evidence="6">Threonine synthase-like 1</fullName>
    </submittedName>
</protein>
<dbReference type="Gene3D" id="3.40.50.300">
    <property type="entry name" value="P-loop containing nucleotide triphosphate hydrolases"/>
    <property type="match status" value="1"/>
</dbReference>
<dbReference type="HAMAP" id="MF_00109">
    <property type="entry name" value="Shikimate_kinase"/>
    <property type="match status" value="1"/>
</dbReference>
<evidence type="ECO:0000256" key="1">
    <source>
        <dbReference type="ARBA" id="ARBA00001933"/>
    </source>
</evidence>
<evidence type="ECO:0000313" key="6">
    <source>
        <dbReference type="EMBL" id="OWF34670.1"/>
    </source>
</evidence>
<feature type="domain" description="Threonine synthase N-terminal" evidence="5">
    <location>
        <begin position="216"/>
        <end position="298"/>
    </location>
</feature>
<evidence type="ECO:0000256" key="2">
    <source>
        <dbReference type="ARBA" id="ARBA00005517"/>
    </source>
</evidence>
<dbReference type="SUPFAM" id="SSF52540">
    <property type="entry name" value="P-loop containing nucleoside triphosphate hydrolases"/>
    <property type="match status" value="1"/>
</dbReference>
<organism evidence="6 7">
    <name type="scientific">Mizuhopecten yessoensis</name>
    <name type="common">Japanese scallop</name>
    <name type="synonym">Patinopecten yessoensis</name>
    <dbReference type="NCBI Taxonomy" id="6573"/>
    <lineage>
        <taxon>Eukaryota</taxon>
        <taxon>Metazoa</taxon>
        <taxon>Spiralia</taxon>
        <taxon>Lophotrochozoa</taxon>
        <taxon>Mollusca</taxon>
        <taxon>Bivalvia</taxon>
        <taxon>Autobranchia</taxon>
        <taxon>Pteriomorphia</taxon>
        <taxon>Pectinida</taxon>
        <taxon>Pectinoidea</taxon>
        <taxon>Pectinidae</taxon>
        <taxon>Mizuhopecten</taxon>
    </lineage>
</organism>
<dbReference type="CDD" id="cd01560">
    <property type="entry name" value="Thr-synth_2"/>
    <property type="match status" value="1"/>
</dbReference>
<evidence type="ECO:0000256" key="3">
    <source>
        <dbReference type="ARBA" id="ARBA00022898"/>
    </source>
</evidence>
<dbReference type="SUPFAM" id="SSF53686">
    <property type="entry name" value="Tryptophan synthase beta subunit-like PLP-dependent enzymes"/>
    <property type="match status" value="1"/>
</dbReference>
<evidence type="ECO:0000313" key="7">
    <source>
        <dbReference type="Proteomes" id="UP000242188"/>
    </source>
</evidence>
<dbReference type="Gene3D" id="3.90.1380.10">
    <property type="entry name" value="Threonine synthase, N-terminal domain"/>
    <property type="match status" value="1"/>
</dbReference>
<evidence type="ECO:0000256" key="4">
    <source>
        <dbReference type="PIRSR" id="PIRSR604450-51"/>
    </source>
</evidence>
<dbReference type="Pfam" id="PF01202">
    <property type="entry name" value="SKI"/>
    <property type="match status" value="1"/>
</dbReference>
<accession>A0A210PDU5</accession>
<dbReference type="InterPro" id="IPR036052">
    <property type="entry name" value="TrpB-like_PALP_sf"/>
</dbReference>
<feature type="modified residue" description="N6-(pyridoxal phosphate)lysine" evidence="4">
    <location>
        <position position="332"/>
    </location>
</feature>
<dbReference type="InterPro" id="IPR037158">
    <property type="entry name" value="Thr_synth_N_sf"/>
</dbReference>
<dbReference type="NCBIfam" id="TIGR00260">
    <property type="entry name" value="thrC"/>
    <property type="match status" value="1"/>
</dbReference>
<gene>
    <name evidence="6" type="ORF">KP79_PYT11439</name>
</gene>
<dbReference type="EMBL" id="NEDP02076751">
    <property type="protein sequence ID" value="OWF34670.1"/>
    <property type="molecule type" value="Genomic_DNA"/>
</dbReference>
<keyword evidence="3 4" id="KW-0663">Pyridoxal phosphate</keyword>
<proteinExistence type="inferred from homology"/>
<sequence>MYGMIRGISRFKCQPIWRNLLVPATVVKTPYYCTTNSNARFQDNVILMGSPGSGKTTVGRLLGPKLGMDVLDIDDHHLESFWGMPVSEKLAEVGSDSFIEEEGKALMEFNERGKVISLTGSNPMYKPAMDHIARTGTVVFLDTPSDDIVRRLEEMRVNRIVGQNDGVTMESILKYRQQFYEGSYDIRVIVEENENPESITNKVFLALSRLKMKPGYVSTRQNSKPEARKSFSDVILKGLAPDGGLFVPGSCLPVLSIGEMKRMVDSKYPQRALQILEKCIHPSDLHPSVLSTFVSRAYSNDNFECFKVFPVRHLDNNQYLLELFHGPTASFKDAALQLMPQFFVNALKASKTTTKYVIIVATSGDTGGAVLDGFIRHEGGADVGVLVLYPDDGISDVQKQQMTAMAGRNIQVIGVRGDFDVCQSFVKRAFKDRALEKDLMVDTNCKLSAANSISWGRLLPQIVYHVSSYLDLVQNDVIQLGSEVDLCIPTGNFGNILAAYYSKQMGVPYRRLICASNSNNILTDFIKTGTYDLRNRTLHKTTSPAIDILVSSNLERYLYHLSGGSADFISECFTNLESSKHFSIPEKMISAMKELFVADWCSEEEVKRTIQSTLDKTGYLLDPHTAVAKSVGDRFNVKDCPMIIASTAHYSKFAPDVARFLGLDIENEQLNEVFDKLKDMCASPVMHIPLQQSIECPQIHTKVLNSTYSEVREEIKTFARTL</sequence>
<dbReference type="STRING" id="6573.A0A210PDU5"/>
<dbReference type="InterPro" id="IPR000623">
    <property type="entry name" value="Shikimate_kinase/TSH1"/>
</dbReference>
<dbReference type="GO" id="GO:0005737">
    <property type="term" value="C:cytoplasm"/>
    <property type="evidence" value="ECO:0007669"/>
    <property type="project" value="TreeGrafter"/>
</dbReference>
<comment type="cofactor">
    <cofactor evidence="1 4">
        <name>pyridoxal 5'-phosphate</name>
        <dbReference type="ChEBI" id="CHEBI:597326"/>
    </cofactor>
</comment>
<dbReference type="PANTHER" id="PTHR43515:SF1">
    <property type="entry name" value="THREONINE SYNTHASE-LIKE 1"/>
    <property type="match status" value="1"/>
</dbReference>
<reference evidence="6 7" key="1">
    <citation type="journal article" date="2017" name="Nat. Ecol. Evol.">
        <title>Scallop genome provides insights into evolution of bilaterian karyotype and development.</title>
        <authorList>
            <person name="Wang S."/>
            <person name="Zhang J."/>
            <person name="Jiao W."/>
            <person name="Li J."/>
            <person name="Xun X."/>
            <person name="Sun Y."/>
            <person name="Guo X."/>
            <person name="Huan P."/>
            <person name="Dong B."/>
            <person name="Zhang L."/>
            <person name="Hu X."/>
            <person name="Sun X."/>
            <person name="Wang J."/>
            <person name="Zhao C."/>
            <person name="Wang Y."/>
            <person name="Wang D."/>
            <person name="Huang X."/>
            <person name="Wang R."/>
            <person name="Lv J."/>
            <person name="Li Y."/>
            <person name="Zhang Z."/>
            <person name="Liu B."/>
            <person name="Lu W."/>
            <person name="Hui Y."/>
            <person name="Liang J."/>
            <person name="Zhou Z."/>
            <person name="Hou R."/>
            <person name="Li X."/>
            <person name="Liu Y."/>
            <person name="Li H."/>
            <person name="Ning X."/>
            <person name="Lin Y."/>
            <person name="Zhao L."/>
            <person name="Xing Q."/>
            <person name="Dou J."/>
            <person name="Li Y."/>
            <person name="Mao J."/>
            <person name="Guo H."/>
            <person name="Dou H."/>
            <person name="Li T."/>
            <person name="Mu C."/>
            <person name="Jiang W."/>
            <person name="Fu Q."/>
            <person name="Fu X."/>
            <person name="Miao Y."/>
            <person name="Liu J."/>
            <person name="Yu Q."/>
            <person name="Li R."/>
            <person name="Liao H."/>
            <person name="Li X."/>
            <person name="Kong Y."/>
            <person name="Jiang Z."/>
            <person name="Chourrout D."/>
            <person name="Li R."/>
            <person name="Bao Z."/>
        </authorList>
    </citation>
    <scope>NUCLEOTIDE SEQUENCE [LARGE SCALE GENOMIC DNA]</scope>
    <source>
        <strain evidence="6 7">PY_sf001</strain>
    </source>
</reference>
<evidence type="ECO:0000259" key="5">
    <source>
        <dbReference type="Pfam" id="PF14821"/>
    </source>
</evidence>
<comment type="caution">
    <text evidence="6">The sequence shown here is derived from an EMBL/GenBank/DDBJ whole genome shotgun (WGS) entry which is preliminary data.</text>
</comment>
<comment type="similarity">
    <text evidence="2">Belongs to the threonine synthase family.</text>
</comment>
<dbReference type="CDD" id="cd00464">
    <property type="entry name" value="SK"/>
    <property type="match status" value="1"/>
</dbReference>
<name>A0A210PDU5_MIZYE</name>
<dbReference type="InterPro" id="IPR029144">
    <property type="entry name" value="Thr_synth_N"/>
</dbReference>
<dbReference type="Proteomes" id="UP000242188">
    <property type="component" value="Unassembled WGS sequence"/>
</dbReference>
<dbReference type="InterPro" id="IPR004450">
    <property type="entry name" value="Thr_synthase-like"/>
</dbReference>
<dbReference type="Gene3D" id="3.40.50.1100">
    <property type="match status" value="2"/>
</dbReference>